<dbReference type="AlphaFoldDB" id="A0A6V7H7G4"/>
<proteinExistence type="predicted"/>
<accession>A0A6V7H7G4</accession>
<protein>
    <submittedName>
        <fullName evidence="1">Uncharacterized protein</fullName>
    </submittedName>
</protein>
<gene>
    <name evidence="1" type="ORF">MHI_LOCUS480291</name>
</gene>
<evidence type="ECO:0000313" key="2">
    <source>
        <dbReference type="Proteomes" id="UP000752696"/>
    </source>
</evidence>
<comment type="caution">
    <text evidence="1">The sequence shown here is derived from an EMBL/GenBank/DDBJ whole genome shotgun (WGS) entry which is preliminary data.</text>
</comment>
<sequence length="37" mass="4397">MEIQALFDGHFIKYSYTSFVPQVMEQCHTTMIMNKIN</sequence>
<organism evidence="1 2">
    <name type="scientific">Heterotrigona itama</name>
    <dbReference type="NCBI Taxonomy" id="395501"/>
    <lineage>
        <taxon>Eukaryota</taxon>
        <taxon>Metazoa</taxon>
        <taxon>Ecdysozoa</taxon>
        <taxon>Arthropoda</taxon>
        <taxon>Hexapoda</taxon>
        <taxon>Insecta</taxon>
        <taxon>Pterygota</taxon>
        <taxon>Neoptera</taxon>
        <taxon>Endopterygota</taxon>
        <taxon>Hymenoptera</taxon>
        <taxon>Apocrita</taxon>
        <taxon>Aculeata</taxon>
        <taxon>Apoidea</taxon>
        <taxon>Anthophila</taxon>
        <taxon>Apidae</taxon>
        <taxon>Heterotrigona</taxon>
    </lineage>
</organism>
<evidence type="ECO:0000313" key="1">
    <source>
        <dbReference type="EMBL" id="CAD1474604.1"/>
    </source>
</evidence>
<name>A0A6V7H7G4_9HYME</name>
<dbReference type="EMBL" id="CAJDYZ010007762">
    <property type="protein sequence ID" value="CAD1474604.1"/>
    <property type="molecule type" value="Genomic_DNA"/>
</dbReference>
<dbReference type="Proteomes" id="UP000752696">
    <property type="component" value="Unassembled WGS sequence"/>
</dbReference>
<keyword evidence="2" id="KW-1185">Reference proteome</keyword>
<reference evidence="1" key="1">
    <citation type="submission" date="2020-07" db="EMBL/GenBank/DDBJ databases">
        <authorList>
            <person name="Nazaruddin N."/>
        </authorList>
    </citation>
    <scope>NUCLEOTIDE SEQUENCE</scope>
</reference>
<feature type="non-terminal residue" evidence="1">
    <location>
        <position position="37"/>
    </location>
</feature>